<dbReference type="EC" id="3.6.4.3" evidence="4"/>
<dbReference type="Proteomes" id="UP000074247">
    <property type="component" value="Unassembled WGS sequence"/>
</dbReference>
<reference evidence="4 5" key="1">
    <citation type="journal article" date="2016" name="Nat. Commun.">
        <title>Local admixture of amplified and diversified secreted pathogenesis determinants shapes mosaic Toxoplasma gondii genomes.</title>
        <authorList>
            <person name="Lorenzi H."/>
            <person name="Khan A."/>
            <person name="Behnke M.S."/>
            <person name="Namasivayam S."/>
            <person name="Swapna L.S."/>
            <person name="Hadjithomas M."/>
            <person name="Karamycheva S."/>
            <person name="Pinney D."/>
            <person name="Brunk B.P."/>
            <person name="Ajioka J.W."/>
            <person name="Ajzenberg D."/>
            <person name="Boothroyd J.C."/>
            <person name="Boyle J.P."/>
            <person name="Darde M.L."/>
            <person name="Diaz-Miranda M.A."/>
            <person name="Dubey J.P."/>
            <person name="Fritz H.M."/>
            <person name="Gennari S.M."/>
            <person name="Gregory B.D."/>
            <person name="Kim K."/>
            <person name="Saeij J.P."/>
            <person name="Su C."/>
            <person name="White M.W."/>
            <person name="Zhu X.Q."/>
            <person name="Howe D.K."/>
            <person name="Rosenthal B.M."/>
            <person name="Grigg M.E."/>
            <person name="Parkinson J."/>
            <person name="Liu L."/>
            <person name="Kissinger J.C."/>
            <person name="Roos D.S."/>
            <person name="Sibley L.D."/>
        </authorList>
    </citation>
    <scope>NUCLEOTIDE SEQUENCE [LARGE SCALE GENOMIC DNA]</scope>
    <source>
        <strain evidence="4 5">ARI</strain>
    </source>
</reference>
<protein>
    <submittedName>
        <fullName evidence="4">Putative vacuolar protein sorting-associated protein vps4</fullName>
        <ecNumber evidence="4">3.6.4.3</ecNumber>
    </submittedName>
</protein>
<dbReference type="AlphaFoldDB" id="A0A139XN74"/>
<evidence type="ECO:0000313" key="4">
    <source>
        <dbReference type="EMBL" id="KYF40219.1"/>
    </source>
</evidence>
<proteinExistence type="predicted"/>
<dbReference type="GO" id="GO:0016787">
    <property type="term" value="F:hydrolase activity"/>
    <property type="evidence" value="ECO:0007669"/>
    <property type="project" value="UniProtKB-KW"/>
</dbReference>
<evidence type="ECO:0000259" key="3">
    <source>
        <dbReference type="Pfam" id="PF09336"/>
    </source>
</evidence>
<feature type="domain" description="Spastin/Vps4 C-terminal" evidence="3">
    <location>
        <begin position="2"/>
        <end position="56"/>
    </location>
</feature>
<dbReference type="GO" id="GO:0005524">
    <property type="term" value="F:ATP binding"/>
    <property type="evidence" value="ECO:0007669"/>
    <property type="project" value="UniProtKB-KW"/>
</dbReference>
<keyword evidence="4" id="KW-0378">Hydrolase</keyword>
<evidence type="ECO:0000256" key="2">
    <source>
        <dbReference type="ARBA" id="ARBA00022840"/>
    </source>
</evidence>
<evidence type="ECO:0000256" key="1">
    <source>
        <dbReference type="ARBA" id="ARBA00022741"/>
    </source>
</evidence>
<feature type="non-terminal residue" evidence="4">
    <location>
        <position position="1"/>
    </location>
</feature>
<keyword evidence="1" id="KW-0547">Nucleotide-binding</keyword>
<name>A0A139XN74_TOXGO</name>
<gene>
    <name evidence="4" type="ORF">TGARI_315680B</name>
</gene>
<keyword evidence="2" id="KW-0067">ATP-binding</keyword>
<dbReference type="InterPro" id="IPR015415">
    <property type="entry name" value="Spast_Vps4_C"/>
</dbReference>
<dbReference type="Gene3D" id="1.10.8.60">
    <property type="match status" value="1"/>
</dbReference>
<comment type="caution">
    <text evidence="4">The sequence shown here is derived from an EMBL/GenBank/DDBJ whole genome shotgun (WGS) entry which is preliminary data.</text>
</comment>
<organism evidence="4 5">
    <name type="scientific">Toxoplasma gondii ARI</name>
    <dbReference type="NCBI Taxonomy" id="1074872"/>
    <lineage>
        <taxon>Eukaryota</taxon>
        <taxon>Sar</taxon>
        <taxon>Alveolata</taxon>
        <taxon>Apicomplexa</taxon>
        <taxon>Conoidasida</taxon>
        <taxon>Coccidia</taxon>
        <taxon>Eucoccidiorida</taxon>
        <taxon>Eimeriorina</taxon>
        <taxon>Sarcocystidae</taxon>
        <taxon>Toxoplasma</taxon>
    </lineage>
</organism>
<dbReference type="Pfam" id="PF09336">
    <property type="entry name" value="Vps4_C"/>
    <property type="match status" value="1"/>
</dbReference>
<dbReference type="VEuPathDB" id="ToxoDB:TGARI_315680B"/>
<sequence length="60" mass="7049">DSDPSKVEMRLMEVPPNRLLPPELSMEDFIAVLRNARPSVSEEDIRRHEEWTRRFGVEGQ</sequence>
<evidence type="ECO:0000313" key="5">
    <source>
        <dbReference type="Proteomes" id="UP000074247"/>
    </source>
</evidence>
<accession>A0A139XN74</accession>
<dbReference type="EMBL" id="AGQS02005526">
    <property type="protein sequence ID" value="KYF40219.1"/>
    <property type="molecule type" value="Genomic_DNA"/>
</dbReference>